<name>A0A2K5ASD7_9ARCH</name>
<reference evidence="2" key="1">
    <citation type="submission" date="2018-01" db="EMBL/GenBank/DDBJ databases">
        <authorList>
            <person name="Kerou L M."/>
        </authorList>
    </citation>
    <scope>NUCLEOTIDE SEQUENCE [LARGE SCALE GENOMIC DNA]</scope>
    <source>
        <strain evidence="2">SCU2</strain>
    </source>
</reference>
<sequence length="134" mass="15949">MTILMDKAVNSYKDLLTFLRAKLGSLYDEIYPVLNAYLESKKVRRKVNLDELDGDIDRLMELIVNPVVHKIVRENAPDFSWIPVVGNDLSRKVREELHRKTEEGIRQARYYLKKDKRLRENLQLFLQDVVDRYQ</sequence>
<dbReference type="KEGG" id="ncv:NCAV_1394"/>
<organism evidence="1 2">
    <name type="scientific">Candidatus Nitrosocaldus cavascurensis</name>
    <dbReference type="NCBI Taxonomy" id="2058097"/>
    <lineage>
        <taxon>Archaea</taxon>
        <taxon>Nitrososphaerota</taxon>
        <taxon>Nitrososphaeria</taxon>
        <taxon>Candidatus Nitrosocaldales</taxon>
        <taxon>Candidatus Nitrosocaldaceae</taxon>
        <taxon>Candidatus Nitrosocaldus</taxon>
    </lineage>
</organism>
<proteinExistence type="predicted"/>
<dbReference type="Proteomes" id="UP000236248">
    <property type="component" value="Chromosome NCAV"/>
</dbReference>
<dbReference type="EMBL" id="LT981265">
    <property type="protein sequence ID" value="SPC34560.1"/>
    <property type="molecule type" value="Genomic_DNA"/>
</dbReference>
<keyword evidence="2" id="KW-1185">Reference proteome</keyword>
<protein>
    <submittedName>
        <fullName evidence="1">Uncharacterized protein</fullName>
    </submittedName>
</protein>
<accession>A0A2K5ASD7</accession>
<evidence type="ECO:0000313" key="2">
    <source>
        <dbReference type="Proteomes" id="UP000236248"/>
    </source>
</evidence>
<dbReference type="AlphaFoldDB" id="A0A2K5ASD7"/>
<evidence type="ECO:0000313" key="1">
    <source>
        <dbReference type="EMBL" id="SPC34560.1"/>
    </source>
</evidence>
<gene>
    <name evidence="1" type="ORF">NCAV_1394</name>
</gene>